<dbReference type="KEGG" id="sna:Snas_3793"/>
<name>D3PYL6_STANL</name>
<evidence type="ECO:0000313" key="2">
    <source>
        <dbReference type="Proteomes" id="UP000000844"/>
    </source>
</evidence>
<evidence type="ECO:0000313" key="1">
    <source>
        <dbReference type="EMBL" id="ADD43449.1"/>
    </source>
</evidence>
<protein>
    <submittedName>
        <fullName evidence="1">Uncharacterized protein</fullName>
    </submittedName>
</protein>
<gene>
    <name evidence="1" type="ordered locus">Snas_3793</name>
</gene>
<dbReference type="AlphaFoldDB" id="D3PYL6"/>
<dbReference type="HOGENOM" id="CLU_2358334_0_0_11"/>
<dbReference type="Proteomes" id="UP000000844">
    <property type="component" value="Chromosome"/>
</dbReference>
<dbReference type="RefSeq" id="WP_013019020.1">
    <property type="nucleotide sequence ID" value="NC_013947.1"/>
</dbReference>
<dbReference type="EMBL" id="CP001778">
    <property type="protein sequence ID" value="ADD43449.1"/>
    <property type="molecule type" value="Genomic_DNA"/>
</dbReference>
<sequence length="96" mass="10800">MDLRTSDRTRFAAPRYVVETLRVWRAGTRAERQQLRLISDVGRRQWTVVHKTGGPRPRVTASAYGGQNDAMTAIGTVMAASGQDWDEISPYSHPWA</sequence>
<organism evidence="1 2">
    <name type="scientific">Stackebrandtia nassauensis (strain DSM 44728 / CIP 108903 / NRRL B-16338 / NBRC 102104 / LLR-40K-21)</name>
    <dbReference type="NCBI Taxonomy" id="446470"/>
    <lineage>
        <taxon>Bacteria</taxon>
        <taxon>Bacillati</taxon>
        <taxon>Actinomycetota</taxon>
        <taxon>Actinomycetes</taxon>
        <taxon>Glycomycetales</taxon>
        <taxon>Glycomycetaceae</taxon>
        <taxon>Stackebrandtia</taxon>
    </lineage>
</organism>
<reference evidence="1 2" key="1">
    <citation type="journal article" date="2009" name="Stand. Genomic Sci.">
        <title>Complete genome sequence of Stackebrandtia nassauensis type strain (LLR-40K-21).</title>
        <authorList>
            <person name="Munk C."/>
            <person name="Lapidus A."/>
            <person name="Copeland A."/>
            <person name="Jando M."/>
            <person name="Mayilraj S."/>
            <person name="Glavina Del Rio T."/>
            <person name="Nolan M."/>
            <person name="Chen F."/>
            <person name="Lucas S."/>
            <person name="Tice H."/>
            <person name="Cheng J.F."/>
            <person name="Han C."/>
            <person name="Detter J.C."/>
            <person name="Bruce D."/>
            <person name="Goodwin L."/>
            <person name="Chain P."/>
            <person name="Pitluck S."/>
            <person name="Goker M."/>
            <person name="Ovchinikova G."/>
            <person name="Pati A."/>
            <person name="Ivanova N."/>
            <person name="Mavromatis K."/>
            <person name="Chen A."/>
            <person name="Palaniappan K."/>
            <person name="Land M."/>
            <person name="Hauser L."/>
            <person name="Chang Y.J."/>
            <person name="Jeffries C.D."/>
            <person name="Bristow J."/>
            <person name="Eisen J.A."/>
            <person name="Markowitz V."/>
            <person name="Hugenholtz P."/>
            <person name="Kyrpides N.C."/>
            <person name="Klenk H.P."/>
        </authorList>
    </citation>
    <scope>NUCLEOTIDE SEQUENCE [LARGE SCALE GENOMIC DNA]</scope>
    <source>
        <strain evidence="2">DSM 44728 / CIP 108903 / NRRL B-16338 / NBRC 102104 / LLR-40K-21</strain>
    </source>
</reference>
<accession>D3PYL6</accession>
<proteinExistence type="predicted"/>
<keyword evidence="2" id="KW-1185">Reference proteome</keyword>